<dbReference type="PANTHER" id="PTHR35936">
    <property type="entry name" value="MEMBRANE-BOUND LYTIC MUREIN TRANSGLYCOSYLASE F"/>
    <property type="match status" value="1"/>
</dbReference>
<dbReference type="InterPro" id="IPR001638">
    <property type="entry name" value="Solute-binding_3/MltF_N"/>
</dbReference>
<dbReference type="PANTHER" id="PTHR35936:SF17">
    <property type="entry name" value="ARGININE-BINDING EXTRACELLULAR PROTEIN ARTP"/>
    <property type="match status" value="1"/>
</dbReference>
<dbReference type="STRING" id="1235591.CAK95_16300"/>
<keyword evidence="1" id="KW-0732">Signal</keyword>
<evidence type="ECO:0000259" key="3">
    <source>
        <dbReference type="SMART" id="SM00062"/>
    </source>
</evidence>
<dbReference type="SMART" id="SM00062">
    <property type="entry name" value="PBPb"/>
    <property type="match status" value="1"/>
</dbReference>
<gene>
    <name evidence="4" type="ORF">CAK95_16300</name>
</gene>
<keyword evidence="5" id="KW-1185">Reference proteome</keyword>
<evidence type="ECO:0000313" key="5">
    <source>
        <dbReference type="Proteomes" id="UP000194137"/>
    </source>
</evidence>
<organism evidence="4 5">
    <name type="scientific">Pseudorhodoplanes sinuspersici</name>
    <dbReference type="NCBI Taxonomy" id="1235591"/>
    <lineage>
        <taxon>Bacteria</taxon>
        <taxon>Pseudomonadati</taxon>
        <taxon>Pseudomonadota</taxon>
        <taxon>Alphaproteobacteria</taxon>
        <taxon>Hyphomicrobiales</taxon>
        <taxon>Pseudorhodoplanes</taxon>
    </lineage>
</organism>
<accession>A0A1W7A1U4</accession>
<feature type="region of interest" description="Disordered" evidence="2">
    <location>
        <begin position="1"/>
        <end position="21"/>
    </location>
</feature>
<evidence type="ECO:0000313" key="4">
    <source>
        <dbReference type="EMBL" id="ARQ03005.1"/>
    </source>
</evidence>
<name>A0A1W7A1U4_9HYPH</name>
<feature type="domain" description="Solute-binding protein family 3/N-terminal" evidence="3">
    <location>
        <begin position="8"/>
        <end position="223"/>
    </location>
</feature>
<sequence>MNYGNGVLVQRGTTDQDPKGVAPDLARELGKRLNVPVTFVGFDGAGAVFDALNVPSDDPKAWDVAFLAIEPVRAAEIAFTAPYVLIEGTYMVMKDSPLKTVGDVDRPGHRISVGPKSAYDLFLTRTLKHAELVRADVGGGEAMVQLFLKHNLDAAAGVRQPLEAYAKTDPNVRVMNDRFMEIRQAMGTHQGRDAGAAYIKAFVEEMKAAGFVADALARSGQKATVAPAEE</sequence>
<dbReference type="AlphaFoldDB" id="A0A1W7A1U4"/>
<dbReference type="KEGG" id="psin:CAK95_16300"/>
<evidence type="ECO:0000256" key="1">
    <source>
        <dbReference type="ARBA" id="ARBA00022729"/>
    </source>
</evidence>
<reference evidence="4 5" key="1">
    <citation type="submission" date="2017-05" db="EMBL/GenBank/DDBJ databases">
        <title>Full genome sequence of Pseudorhodoplanes sinuspersici.</title>
        <authorList>
            <person name="Dastgheib S.M.M."/>
            <person name="Shavandi M."/>
            <person name="Tirandaz H."/>
        </authorList>
    </citation>
    <scope>NUCLEOTIDE SEQUENCE [LARGE SCALE GENOMIC DNA]</scope>
    <source>
        <strain evidence="4 5">RIPI110</strain>
    </source>
</reference>
<dbReference type="Pfam" id="PF00497">
    <property type="entry name" value="SBP_bac_3"/>
    <property type="match status" value="1"/>
</dbReference>
<dbReference type="SUPFAM" id="SSF53850">
    <property type="entry name" value="Periplasmic binding protein-like II"/>
    <property type="match status" value="1"/>
</dbReference>
<dbReference type="EMBL" id="CP021112">
    <property type="protein sequence ID" value="ARQ03005.1"/>
    <property type="molecule type" value="Genomic_DNA"/>
</dbReference>
<proteinExistence type="predicted"/>
<evidence type="ECO:0000256" key="2">
    <source>
        <dbReference type="SAM" id="MobiDB-lite"/>
    </source>
</evidence>
<protein>
    <recommendedName>
        <fullName evidence="3">Solute-binding protein family 3/N-terminal domain-containing protein</fullName>
    </recommendedName>
</protein>
<dbReference type="Proteomes" id="UP000194137">
    <property type="component" value="Chromosome"/>
</dbReference>
<dbReference type="Gene3D" id="3.40.190.10">
    <property type="entry name" value="Periplasmic binding protein-like II"/>
    <property type="match status" value="2"/>
</dbReference>
<dbReference type="OrthoDB" id="6955767at2"/>